<evidence type="ECO:0000313" key="10">
    <source>
        <dbReference type="Proteomes" id="UP001152798"/>
    </source>
</evidence>
<dbReference type="Proteomes" id="UP001152798">
    <property type="component" value="Chromosome 2"/>
</dbReference>
<feature type="region of interest" description="Disordered" evidence="7">
    <location>
        <begin position="363"/>
        <end position="386"/>
    </location>
</feature>
<keyword evidence="4" id="KW-0862">Zinc</keyword>
<organism evidence="9 10">
    <name type="scientific">Nezara viridula</name>
    <name type="common">Southern green stink bug</name>
    <name type="synonym">Cimex viridulus</name>
    <dbReference type="NCBI Taxonomy" id="85310"/>
    <lineage>
        <taxon>Eukaryota</taxon>
        <taxon>Metazoa</taxon>
        <taxon>Ecdysozoa</taxon>
        <taxon>Arthropoda</taxon>
        <taxon>Hexapoda</taxon>
        <taxon>Insecta</taxon>
        <taxon>Pterygota</taxon>
        <taxon>Neoptera</taxon>
        <taxon>Paraneoptera</taxon>
        <taxon>Hemiptera</taxon>
        <taxon>Heteroptera</taxon>
        <taxon>Panheteroptera</taxon>
        <taxon>Pentatomomorpha</taxon>
        <taxon>Pentatomoidea</taxon>
        <taxon>Pentatomidae</taxon>
        <taxon>Pentatominae</taxon>
        <taxon>Nezara</taxon>
    </lineage>
</organism>
<dbReference type="AlphaFoldDB" id="A0A9P0E4R5"/>
<dbReference type="Pfam" id="PF13912">
    <property type="entry name" value="zf-C2H2_6"/>
    <property type="match status" value="1"/>
</dbReference>
<evidence type="ECO:0000256" key="2">
    <source>
        <dbReference type="ARBA" id="ARBA00022737"/>
    </source>
</evidence>
<protein>
    <recommendedName>
        <fullName evidence="8">C2H2-type domain-containing protein</fullName>
    </recommendedName>
</protein>
<dbReference type="PROSITE" id="PS50157">
    <property type="entry name" value="ZINC_FINGER_C2H2_2"/>
    <property type="match status" value="2"/>
</dbReference>
<evidence type="ECO:0000256" key="1">
    <source>
        <dbReference type="ARBA" id="ARBA00022723"/>
    </source>
</evidence>
<proteinExistence type="predicted"/>
<evidence type="ECO:0000313" key="9">
    <source>
        <dbReference type="EMBL" id="CAH1393894.1"/>
    </source>
</evidence>
<dbReference type="Gene3D" id="3.30.160.60">
    <property type="entry name" value="Classic Zinc Finger"/>
    <property type="match status" value="2"/>
</dbReference>
<keyword evidence="1" id="KW-0479">Metal-binding</keyword>
<feature type="region of interest" description="Disordered" evidence="7">
    <location>
        <begin position="250"/>
        <end position="285"/>
    </location>
</feature>
<keyword evidence="2" id="KW-0677">Repeat</keyword>
<dbReference type="SMART" id="SM00355">
    <property type="entry name" value="ZnF_C2H2"/>
    <property type="match status" value="4"/>
</dbReference>
<feature type="compositionally biased region" description="Basic and acidic residues" evidence="7">
    <location>
        <begin position="46"/>
        <end position="63"/>
    </location>
</feature>
<name>A0A9P0E4R5_NEZVI</name>
<accession>A0A9P0E4R5</accession>
<keyword evidence="5" id="KW-0539">Nucleus</keyword>
<feature type="compositionally biased region" description="Basic and acidic residues" evidence="7">
    <location>
        <begin position="109"/>
        <end position="123"/>
    </location>
</feature>
<feature type="domain" description="C2H2-type" evidence="8">
    <location>
        <begin position="437"/>
        <end position="465"/>
    </location>
</feature>
<dbReference type="Pfam" id="PF00096">
    <property type="entry name" value="zf-C2H2"/>
    <property type="match status" value="2"/>
</dbReference>
<dbReference type="InterPro" id="IPR050826">
    <property type="entry name" value="Krueppel_C2H2_ZnFinger"/>
</dbReference>
<dbReference type="OrthoDB" id="5982876at2759"/>
<keyword evidence="3 6" id="KW-0863">Zinc-finger</keyword>
<evidence type="ECO:0000256" key="3">
    <source>
        <dbReference type="ARBA" id="ARBA00022771"/>
    </source>
</evidence>
<dbReference type="InterPro" id="IPR036236">
    <property type="entry name" value="Znf_C2H2_sf"/>
</dbReference>
<feature type="compositionally biased region" description="Basic and acidic residues" evidence="7">
    <location>
        <begin position="85"/>
        <end position="95"/>
    </location>
</feature>
<evidence type="ECO:0000256" key="5">
    <source>
        <dbReference type="ARBA" id="ARBA00023242"/>
    </source>
</evidence>
<evidence type="ECO:0000256" key="4">
    <source>
        <dbReference type="ARBA" id="ARBA00022833"/>
    </source>
</evidence>
<keyword evidence="10" id="KW-1185">Reference proteome</keyword>
<evidence type="ECO:0000256" key="7">
    <source>
        <dbReference type="SAM" id="MobiDB-lite"/>
    </source>
</evidence>
<dbReference type="GO" id="GO:0008270">
    <property type="term" value="F:zinc ion binding"/>
    <property type="evidence" value="ECO:0007669"/>
    <property type="project" value="UniProtKB-KW"/>
</dbReference>
<dbReference type="EMBL" id="OV725078">
    <property type="protein sequence ID" value="CAH1393894.1"/>
    <property type="molecule type" value="Genomic_DNA"/>
</dbReference>
<gene>
    <name evidence="9" type="ORF">NEZAVI_LOCUS4501</name>
</gene>
<reference evidence="9" key="1">
    <citation type="submission" date="2022-01" db="EMBL/GenBank/DDBJ databases">
        <authorList>
            <person name="King R."/>
        </authorList>
    </citation>
    <scope>NUCLEOTIDE SEQUENCE</scope>
</reference>
<evidence type="ECO:0000259" key="8">
    <source>
        <dbReference type="PROSITE" id="PS50157"/>
    </source>
</evidence>
<evidence type="ECO:0000256" key="6">
    <source>
        <dbReference type="PROSITE-ProRule" id="PRU00042"/>
    </source>
</evidence>
<feature type="domain" description="C2H2-type" evidence="8">
    <location>
        <begin position="404"/>
        <end position="431"/>
    </location>
</feature>
<dbReference type="PANTHER" id="PTHR24377">
    <property type="entry name" value="IP01015P-RELATED"/>
    <property type="match status" value="1"/>
</dbReference>
<dbReference type="InterPro" id="IPR013087">
    <property type="entry name" value="Znf_C2H2_type"/>
</dbReference>
<feature type="region of interest" description="Disordered" evidence="7">
    <location>
        <begin position="1"/>
        <end position="125"/>
    </location>
</feature>
<feature type="compositionally biased region" description="Acidic residues" evidence="7">
    <location>
        <begin position="96"/>
        <end position="108"/>
    </location>
</feature>
<dbReference type="SUPFAM" id="SSF57667">
    <property type="entry name" value="beta-beta-alpha zinc fingers"/>
    <property type="match status" value="1"/>
</dbReference>
<feature type="compositionally biased region" description="Polar residues" evidence="7">
    <location>
        <begin position="23"/>
        <end position="39"/>
    </location>
</feature>
<sequence>MTETHDTVQSSDFNEKETMEDGQASSQFNDDSQEITSADTVAKPVKQMDSESTDMSREEDSRSDSGVCSPSSSTDLKKQGNGTVEMDKISIKPEDGVEMPETPETDGENWEKEATPTPEDSHQRPVISVRKSEDLFGMVNGSNEQCSVCNEKFSSPSALEQHRATAGHYNCSLQECSGLAFQTAAELGEHQAIHHQPPVQQLAQQVQRIPATFNAQSSYRSSTTPPIQRYGSVPQTIGSGVVLSPVNPTSSVPNLPPGIQLSKRPAPQPVDTPAVKQRREENSQTSHIRLPDSITLVSRTAAQPTTQQRQRESVTDMLANRGITVVPSGRTQPVASSQPVLTRQLNSAISITPSSQHRAAGFISPAPKAPMNKLPTVDLTKESDTPRRRTLNRGVRMCGPTSRSICQICDKAFPTPSELSQHMVCHRGGGMTNKLAYECRECTAQYPTEAGLQAHRQKYHGAGGPSPDMAIPIVDLKQVGVLSRLAALGIRSVIPLAQLHTGSGGGMFGLPVVAVDSASNPAICNIGGMGASNLLPLGPLKNLTFNNNMR</sequence>
<dbReference type="PROSITE" id="PS00028">
    <property type="entry name" value="ZINC_FINGER_C2H2_1"/>
    <property type="match status" value="3"/>
</dbReference>